<evidence type="ECO:0008006" key="3">
    <source>
        <dbReference type="Google" id="ProtNLM"/>
    </source>
</evidence>
<accession>S9SRV8</accession>
<protein>
    <recommendedName>
        <fullName evidence="3">Phage protein</fullName>
    </recommendedName>
</protein>
<evidence type="ECO:0000313" key="1">
    <source>
        <dbReference type="EMBL" id="EPY07429.1"/>
    </source>
</evidence>
<evidence type="ECO:0000313" key="2">
    <source>
        <dbReference type="Proteomes" id="UP000015344"/>
    </source>
</evidence>
<dbReference type="PATRIC" id="fig|1117108.3.peg.2055"/>
<name>S9SRV8_PAEAL</name>
<comment type="caution">
    <text evidence="1">The sequence shown here is derived from an EMBL/GenBank/DDBJ whole genome shotgun (WGS) entry which is preliminary data.</text>
</comment>
<dbReference type="Proteomes" id="UP000015344">
    <property type="component" value="Unassembled WGS sequence"/>
</dbReference>
<reference evidence="1 2" key="1">
    <citation type="submission" date="2013-05" db="EMBL/GenBank/DDBJ databases">
        <authorList>
            <person name="Strain E.A."/>
            <person name="Brown E."/>
            <person name="Allard M.W."/>
            <person name="Luo Y.L."/>
        </authorList>
    </citation>
    <scope>NUCLEOTIDE SEQUENCE [LARGE SCALE GENOMIC DNA]</scope>
    <source>
        <strain evidence="1 2">TS-15</strain>
    </source>
</reference>
<dbReference type="RefSeq" id="WP_021259397.1">
    <property type="nucleotide sequence ID" value="NZ_ATMT01000043.1"/>
</dbReference>
<dbReference type="AlphaFoldDB" id="S9SRV8"/>
<organism evidence="1 2">
    <name type="scientific">Paenibacillus alvei TS-15</name>
    <dbReference type="NCBI Taxonomy" id="1117108"/>
    <lineage>
        <taxon>Bacteria</taxon>
        <taxon>Bacillati</taxon>
        <taxon>Bacillota</taxon>
        <taxon>Bacilli</taxon>
        <taxon>Bacillales</taxon>
        <taxon>Paenibacillaceae</taxon>
        <taxon>Paenibacillus</taxon>
    </lineage>
</organism>
<gene>
    <name evidence="1" type="ORF">PAALTS15_09900</name>
</gene>
<proteinExistence type="predicted"/>
<dbReference type="eggNOG" id="ENOG5032K01">
    <property type="taxonomic scope" value="Bacteria"/>
</dbReference>
<dbReference type="EMBL" id="ATMT01000043">
    <property type="protein sequence ID" value="EPY07429.1"/>
    <property type="molecule type" value="Genomic_DNA"/>
</dbReference>
<sequence>MDDQQKEQLRERLKKINEAIDAVMFGGQEYTIDNRRLRRADLGTLLAERDRIERQLAIIDNNGIFTAAAFWRR</sequence>